<evidence type="ECO:0000313" key="2">
    <source>
        <dbReference type="EMBL" id="KAF5557648.1"/>
    </source>
</evidence>
<dbReference type="AlphaFoldDB" id="A0A8H5NAD5"/>
<protein>
    <submittedName>
        <fullName evidence="2">Uncharacterized protein</fullName>
    </submittedName>
</protein>
<sequence length="391" mass="43773">MCCLLLQDHFRYCRCFEAGIAPLGGRIYEISDSDQKEMAEDVGNVDITGDETVQHIVAKLPGLEGTYFAVIENPESLLDICKITPSGKINVIVAVPPNGSGASMTTAEIPVVGPQCTRGGSCRARTKANGLEALVDEETVVGDDETVIGDRRLAYLLPLSKGQEPGFNYQERPRFHGNDWGMRRAGDHSFEAQRPEVFPSGQTANDSSDRGYQTQILGAALISHITLHSRAPFFFLPLMSRQKKLALSEERLQKYFDFWRSAEDELTRQIELKKELKAAKKREREENEGKLYPRDSLYDTPSIPSHIKTEAIEAAMGFAMFAKGSWADDNIDTLHHKGKQWWILTKTHGEGILASRNRKARHQVFEAVYDKPRNGNSARHQRDRDTDSPPG</sequence>
<organism evidence="2 3">
    <name type="scientific">Fusarium phyllophilum</name>
    <dbReference type="NCBI Taxonomy" id="47803"/>
    <lineage>
        <taxon>Eukaryota</taxon>
        <taxon>Fungi</taxon>
        <taxon>Dikarya</taxon>
        <taxon>Ascomycota</taxon>
        <taxon>Pezizomycotina</taxon>
        <taxon>Sordariomycetes</taxon>
        <taxon>Hypocreomycetidae</taxon>
        <taxon>Hypocreales</taxon>
        <taxon>Nectriaceae</taxon>
        <taxon>Fusarium</taxon>
        <taxon>Fusarium fujikuroi species complex</taxon>
    </lineage>
</organism>
<name>A0A8H5NAD5_9HYPO</name>
<keyword evidence="3" id="KW-1185">Reference proteome</keyword>
<accession>A0A8H5NAD5</accession>
<feature type="compositionally biased region" description="Basic and acidic residues" evidence="1">
    <location>
        <begin position="380"/>
        <end position="391"/>
    </location>
</feature>
<proteinExistence type="predicted"/>
<evidence type="ECO:0000313" key="3">
    <source>
        <dbReference type="Proteomes" id="UP000582016"/>
    </source>
</evidence>
<dbReference type="OrthoDB" id="10399934at2759"/>
<comment type="caution">
    <text evidence="2">The sequence shown here is derived from an EMBL/GenBank/DDBJ whole genome shotgun (WGS) entry which is preliminary data.</text>
</comment>
<dbReference type="EMBL" id="JAAOAQ010000275">
    <property type="protein sequence ID" value="KAF5557648.1"/>
    <property type="molecule type" value="Genomic_DNA"/>
</dbReference>
<evidence type="ECO:0000256" key="1">
    <source>
        <dbReference type="SAM" id="MobiDB-lite"/>
    </source>
</evidence>
<dbReference type="Proteomes" id="UP000582016">
    <property type="component" value="Unassembled WGS sequence"/>
</dbReference>
<gene>
    <name evidence="2" type="ORF">FPHYL_7615</name>
</gene>
<feature type="region of interest" description="Disordered" evidence="1">
    <location>
        <begin position="368"/>
        <end position="391"/>
    </location>
</feature>
<reference evidence="2 3" key="1">
    <citation type="submission" date="2020-05" db="EMBL/GenBank/DDBJ databases">
        <title>Identification and distribution of gene clusters putatively required for synthesis of sphingolipid metabolism inhibitors in phylogenetically diverse species of the filamentous fungus Fusarium.</title>
        <authorList>
            <person name="Kim H.-S."/>
            <person name="Busman M."/>
            <person name="Brown D.W."/>
            <person name="Divon H."/>
            <person name="Uhlig S."/>
            <person name="Proctor R.H."/>
        </authorList>
    </citation>
    <scope>NUCLEOTIDE SEQUENCE [LARGE SCALE GENOMIC DNA]</scope>
    <source>
        <strain evidence="2 3">NRRL 13617</strain>
    </source>
</reference>